<dbReference type="PANTHER" id="PTHR16288">
    <property type="entry name" value="WD40 REPEAT PROTEIN 4"/>
    <property type="match status" value="1"/>
</dbReference>
<reference evidence="8 9" key="1">
    <citation type="journal article" date="2018" name="Nat. Ecol. Evol.">
        <title>Pezizomycetes genomes reveal the molecular basis of ectomycorrhizal truffle lifestyle.</title>
        <authorList>
            <person name="Murat C."/>
            <person name="Payen T."/>
            <person name="Noel B."/>
            <person name="Kuo A."/>
            <person name="Morin E."/>
            <person name="Chen J."/>
            <person name="Kohler A."/>
            <person name="Krizsan K."/>
            <person name="Balestrini R."/>
            <person name="Da Silva C."/>
            <person name="Montanini B."/>
            <person name="Hainaut M."/>
            <person name="Levati E."/>
            <person name="Barry K.W."/>
            <person name="Belfiori B."/>
            <person name="Cichocki N."/>
            <person name="Clum A."/>
            <person name="Dockter R.B."/>
            <person name="Fauchery L."/>
            <person name="Guy J."/>
            <person name="Iotti M."/>
            <person name="Le Tacon F."/>
            <person name="Lindquist E.A."/>
            <person name="Lipzen A."/>
            <person name="Malagnac F."/>
            <person name="Mello A."/>
            <person name="Molinier V."/>
            <person name="Miyauchi S."/>
            <person name="Poulain J."/>
            <person name="Riccioni C."/>
            <person name="Rubini A."/>
            <person name="Sitrit Y."/>
            <person name="Splivallo R."/>
            <person name="Traeger S."/>
            <person name="Wang M."/>
            <person name="Zifcakova L."/>
            <person name="Wipf D."/>
            <person name="Zambonelli A."/>
            <person name="Paolocci F."/>
            <person name="Nowrousian M."/>
            <person name="Ottonello S."/>
            <person name="Baldrian P."/>
            <person name="Spatafora J.W."/>
            <person name="Henrissat B."/>
            <person name="Nagy L.G."/>
            <person name="Aury J.M."/>
            <person name="Wincker P."/>
            <person name="Grigoriev I.V."/>
            <person name="Bonfante P."/>
            <person name="Martin F.M."/>
        </authorList>
    </citation>
    <scope>NUCLEOTIDE SEQUENCE [LARGE SCALE GENOMIC DNA]</scope>
    <source>
        <strain evidence="8 9">ATCC MYA-4762</strain>
    </source>
</reference>
<gene>
    <name evidence="8" type="ORF">L211DRAFT_852621</name>
</gene>
<dbReference type="AlphaFoldDB" id="A0A3N4LB64"/>
<dbReference type="Gene3D" id="2.130.10.10">
    <property type="entry name" value="YVTN repeat-like/Quinoprotein amine dehydrogenase"/>
    <property type="match status" value="1"/>
</dbReference>
<dbReference type="InterPro" id="IPR015943">
    <property type="entry name" value="WD40/YVTN_repeat-like_dom_sf"/>
</dbReference>
<feature type="region of interest" description="Disordered" evidence="7">
    <location>
        <begin position="253"/>
        <end position="286"/>
    </location>
</feature>
<evidence type="ECO:0000256" key="1">
    <source>
        <dbReference type="ARBA" id="ARBA00004123"/>
    </source>
</evidence>
<comment type="pathway">
    <text evidence="6">tRNA modification; N(7)-methylguanine-tRNA biosynthesis.</text>
</comment>
<dbReference type="InParanoid" id="A0A3N4LB64"/>
<comment type="similarity">
    <text evidence="6">Belongs to the WD repeat TRM82 family.</text>
</comment>
<dbReference type="EMBL" id="ML121577">
    <property type="protein sequence ID" value="RPB20123.1"/>
    <property type="molecule type" value="Genomic_DNA"/>
</dbReference>
<dbReference type="GO" id="GO:0005829">
    <property type="term" value="C:cytosol"/>
    <property type="evidence" value="ECO:0007669"/>
    <property type="project" value="TreeGrafter"/>
</dbReference>
<evidence type="ECO:0000256" key="4">
    <source>
        <dbReference type="ARBA" id="ARBA00022737"/>
    </source>
</evidence>
<evidence type="ECO:0000256" key="2">
    <source>
        <dbReference type="ARBA" id="ARBA00022574"/>
    </source>
</evidence>
<keyword evidence="4 6" id="KW-0677">Repeat</keyword>
<proteinExistence type="inferred from homology"/>
<dbReference type="STRING" id="1051890.A0A3N4LB64"/>
<dbReference type="InterPro" id="IPR036322">
    <property type="entry name" value="WD40_repeat_dom_sf"/>
</dbReference>
<comment type="function">
    <text evidence="6">Required for the formation of N(7)-methylguanine at position 46 (m7G46) in tRNA. In the complex, it is required to stabilize and induce conformational changes of the catalytic subunit.</text>
</comment>
<keyword evidence="9" id="KW-1185">Reference proteome</keyword>
<protein>
    <submittedName>
        <fullName evidence="8">Uncharacterized protein</fullName>
    </submittedName>
</protein>
<sequence>MRHPVQKLYYCARNKFLYTGIAGTIQVFDTASESLLRQWEAPEIPSVVEKKQNQQQQQKEEIQSAFTGERGGSISNGKVEVEVATGDEEGVAVKKRKMNDITSSPRVTPATVPVIERRSTPEPAQKRKKVSFREAPGMGGCSSQKRLNLVTNMVGTSSGRHLVVATNEDKTVRVFRVSGLVKGREGHKEEDVKGGLKLLSERQMPKRLCSLQLLENKQFMSEEEETVANGVVIICGDKFGDVYSLPLIHNLDDTETSTPAPATESAQNGSSAAPEPERKVPRDTGIITTARNKRAARKATEMKSRNSIANLQAKELQFKHKLLLGHISLLLDVVPVTIQVELPDGEKKWRTWILSADKDEHIRVSRYPHSYVIEGFCLGHNSYVSKLLVPSFDQQTLISGGGDDYLLRWDWKAKEVLQKLDLKEHVANVLEIVKHNKEKIKESNISGGALVVDSEDEFQTSVTGLWEFKDEVHKRNQVLVSVEGLPALFVFTQNVTGTFEYTTTAGVQGNVLDVAVIGNRILVSIDSQSTPYRLPTLGEGTELIDCLQPEEDHKHFGIRTDHDKLVTTINSKASWGITAEQKEKLNDFLYGAKHLRKFESEERGGD</sequence>
<dbReference type="SUPFAM" id="SSF50978">
    <property type="entry name" value="WD40 repeat-like"/>
    <property type="match status" value="1"/>
</dbReference>
<name>A0A3N4LB64_9PEZI</name>
<feature type="region of interest" description="Disordered" evidence="7">
    <location>
        <begin position="118"/>
        <end position="139"/>
    </location>
</feature>
<comment type="subcellular location">
    <subcellularLocation>
        <location evidence="1 6">Nucleus</location>
    </subcellularLocation>
</comment>
<evidence type="ECO:0000313" key="8">
    <source>
        <dbReference type="EMBL" id="RPB20123.1"/>
    </source>
</evidence>
<keyword evidence="5 6" id="KW-0539">Nucleus</keyword>
<organism evidence="8 9">
    <name type="scientific">Terfezia boudieri ATCC MYA-4762</name>
    <dbReference type="NCBI Taxonomy" id="1051890"/>
    <lineage>
        <taxon>Eukaryota</taxon>
        <taxon>Fungi</taxon>
        <taxon>Dikarya</taxon>
        <taxon>Ascomycota</taxon>
        <taxon>Pezizomycotina</taxon>
        <taxon>Pezizomycetes</taxon>
        <taxon>Pezizales</taxon>
        <taxon>Pezizaceae</taxon>
        <taxon>Terfezia</taxon>
    </lineage>
</organism>
<feature type="compositionally biased region" description="Basic and acidic residues" evidence="7">
    <location>
        <begin position="49"/>
        <end position="62"/>
    </location>
</feature>
<keyword evidence="2 6" id="KW-0853">WD repeat</keyword>
<dbReference type="GO" id="GO:0043527">
    <property type="term" value="C:tRNA methyltransferase complex"/>
    <property type="evidence" value="ECO:0007669"/>
    <property type="project" value="TreeGrafter"/>
</dbReference>
<accession>A0A3N4LB64</accession>
<keyword evidence="3 6" id="KW-0819">tRNA processing</keyword>
<evidence type="ECO:0000313" key="9">
    <source>
        <dbReference type="Proteomes" id="UP000267821"/>
    </source>
</evidence>
<feature type="compositionally biased region" description="Polar residues" evidence="7">
    <location>
        <begin position="256"/>
        <end position="271"/>
    </location>
</feature>
<evidence type="ECO:0000256" key="7">
    <source>
        <dbReference type="SAM" id="MobiDB-lite"/>
    </source>
</evidence>
<dbReference type="GO" id="GO:0005634">
    <property type="term" value="C:nucleus"/>
    <property type="evidence" value="ECO:0007669"/>
    <property type="project" value="UniProtKB-SubCell"/>
</dbReference>
<dbReference type="HAMAP" id="MF_03056">
    <property type="entry name" value="TRM82"/>
    <property type="match status" value="1"/>
</dbReference>
<dbReference type="UniPathway" id="UPA00989"/>
<dbReference type="Proteomes" id="UP000267821">
    <property type="component" value="Unassembled WGS sequence"/>
</dbReference>
<evidence type="ECO:0000256" key="5">
    <source>
        <dbReference type="ARBA" id="ARBA00023242"/>
    </source>
</evidence>
<feature type="region of interest" description="Disordered" evidence="7">
    <location>
        <begin position="49"/>
        <end position="74"/>
    </location>
</feature>
<evidence type="ECO:0000256" key="6">
    <source>
        <dbReference type="HAMAP-Rule" id="MF_03056"/>
    </source>
</evidence>
<dbReference type="PANTHER" id="PTHR16288:SF0">
    <property type="entry name" value="TRNA (GUANINE-N(7)-)-METHYLTRANSFERASE NON-CATALYTIC SUBUNIT WDR4"/>
    <property type="match status" value="1"/>
</dbReference>
<dbReference type="OrthoDB" id="339900at2759"/>
<dbReference type="GO" id="GO:0106004">
    <property type="term" value="P:tRNA (guanine-N7)-methylation"/>
    <property type="evidence" value="ECO:0007669"/>
    <property type="project" value="UniProtKB-UniRule"/>
</dbReference>
<evidence type="ECO:0000256" key="3">
    <source>
        <dbReference type="ARBA" id="ARBA00022694"/>
    </source>
</evidence>
<dbReference type="InterPro" id="IPR028884">
    <property type="entry name" value="Trm82"/>
</dbReference>